<name>A0A1H8G2J2_9ACTN</name>
<dbReference type="SUPFAM" id="SSF54909">
    <property type="entry name" value="Dimeric alpha+beta barrel"/>
    <property type="match status" value="1"/>
</dbReference>
<sequence length="215" mass="24268">MWPEALFQPHYDGAVLVKWIRCGVLDRPGFERGQRRWAALREQPGFRGQGGGWSRSQPGVAHLFAFWDGQRAYDAFMAGPHDGLATAQRGTFEMLGTRLFEHRLDVKVGFEPLFTDADLLRVALCNVRPDRVDHFTLMQQRVWNPAMAGSPGMLRGLFGQGDRDDFLVLSMWDSSTEHGKYRESAVSRLSERAELDDDVLSVAGDMVDVVPTWTL</sequence>
<gene>
    <name evidence="2" type="ORF">SAMN05216267_1004224</name>
</gene>
<dbReference type="AlphaFoldDB" id="A0A1H8G2J2"/>
<keyword evidence="3" id="KW-1185">Reference proteome</keyword>
<accession>A0A1H8G2J2</accession>
<dbReference type="InterPro" id="IPR032555">
    <property type="entry name" value="DUF4937"/>
</dbReference>
<dbReference type="EMBL" id="FODD01000004">
    <property type="protein sequence ID" value="SEN38206.1"/>
    <property type="molecule type" value="Genomic_DNA"/>
</dbReference>
<evidence type="ECO:0000259" key="1">
    <source>
        <dbReference type="Pfam" id="PF16291"/>
    </source>
</evidence>
<dbReference type="Proteomes" id="UP000181951">
    <property type="component" value="Unassembled WGS sequence"/>
</dbReference>
<protein>
    <recommendedName>
        <fullName evidence="1">DUF4937 domain-containing protein</fullName>
    </recommendedName>
</protein>
<organism evidence="2 3">
    <name type="scientific">Actinacidiphila rubida</name>
    <dbReference type="NCBI Taxonomy" id="310780"/>
    <lineage>
        <taxon>Bacteria</taxon>
        <taxon>Bacillati</taxon>
        <taxon>Actinomycetota</taxon>
        <taxon>Actinomycetes</taxon>
        <taxon>Kitasatosporales</taxon>
        <taxon>Streptomycetaceae</taxon>
        <taxon>Actinacidiphila</taxon>
    </lineage>
</organism>
<proteinExistence type="predicted"/>
<reference evidence="2 3" key="1">
    <citation type="submission" date="2016-10" db="EMBL/GenBank/DDBJ databases">
        <authorList>
            <person name="de Groot N.N."/>
        </authorList>
    </citation>
    <scope>NUCLEOTIDE SEQUENCE [LARGE SCALE GENOMIC DNA]</scope>
    <source>
        <strain evidence="2 3">CGMCC 4.2026</strain>
    </source>
</reference>
<feature type="domain" description="DUF4937" evidence="1">
    <location>
        <begin position="16"/>
        <end position="100"/>
    </location>
</feature>
<dbReference type="Pfam" id="PF16291">
    <property type="entry name" value="DUF4937"/>
    <property type="match status" value="1"/>
</dbReference>
<dbReference type="InterPro" id="IPR011008">
    <property type="entry name" value="Dimeric_a/b-barrel"/>
</dbReference>
<evidence type="ECO:0000313" key="2">
    <source>
        <dbReference type="EMBL" id="SEN38206.1"/>
    </source>
</evidence>
<dbReference type="STRING" id="310780.SAMN05216267_1004224"/>
<evidence type="ECO:0000313" key="3">
    <source>
        <dbReference type="Proteomes" id="UP000181951"/>
    </source>
</evidence>